<sequence length="235" mass="26025">MPPRRRRRAPPTKPQPEEPPGADAPLEERLAWESHQESERQITAIKAIKEAEAGDMCSRFQLVRSYLSKEQLEANALEYFQENLPNLSVVPNEKYDVLELKWNGGDRCIIGDFVDDKNLQASIASLPNAGGLQCPGISVYVAMKACSEQLPEGQRAGADAFQTPGVVSNQLSFGMTPKTVRGANSFYVQKMDWERTLTLMIQGAVFIQLKWCIKCVGNVLVGISVQPGCQQKSVE</sequence>
<evidence type="ECO:0000313" key="3">
    <source>
        <dbReference type="Proteomes" id="UP000275267"/>
    </source>
</evidence>
<evidence type="ECO:0000313" key="2">
    <source>
        <dbReference type="EMBL" id="RLM92448.1"/>
    </source>
</evidence>
<comment type="caution">
    <text evidence="2">The sequence shown here is derived from an EMBL/GenBank/DDBJ whole genome shotgun (WGS) entry which is preliminary data.</text>
</comment>
<dbReference type="AlphaFoldDB" id="A0A3L6R0E9"/>
<dbReference type="EMBL" id="PQIB02000010">
    <property type="protein sequence ID" value="RLM92448.1"/>
    <property type="molecule type" value="Genomic_DNA"/>
</dbReference>
<protein>
    <submittedName>
        <fullName evidence="2">Uncharacterized protein</fullName>
    </submittedName>
</protein>
<proteinExistence type="predicted"/>
<organism evidence="2 3">
    <name type="scientific">Panicum miliaceum</name>
    <name type="common">Proso millet</name>
    <name type="synonym">Broomcorn millet</name>
    <dbReference type="NCBI Taxonomy" id="4540"/>
    <lineage>
        <taxon>Eukaryota</taxon>
        <taxon>Viridiplantae</taxon>
        <taxon>Streptophyta</taxon>
        <taxon>Embryophyta</taxon>
        <taxon>Tracheophyta</taxon>
        <taxon>Spermatophyta</taxon>
        <taxon>Magnoliopsida</taxon>
        <taxon>Liliopsida</taxon>
        <taxon>Poales</taxon>
        <taxon>Poaceae</taxon>
        <taxon>PACMAD clade</taxon>
        <taxon>Panicoideae</taxon>
        <taxon>Panicodae</taxon>
        <taxon>Paniceae</taxon>
        <taxon>Panicinae</taxon>
        <taxon>Panicum</taxon>
        <taxon>Panicum sect. Panicum</taxon>
    </lineage>
</organism>
<evidence type="ECO:0000256" key="1">
    <source>
        <dbReference type="SAM" id="MobiDB-lite"/>
    </source>
</evidence>
<dbReference type="STRING" id="4540.A0A3L6R0E9"/>
<gene>
    <name evidence="2" type="ORF">C2845_PM08G15960</name>
</gene>
<dbReference type="OrthoDB" id="1920481at2759"/>
<dbReference type="PANTHER" id="PTHR37248:SF1">
    <property type="entry name" value="TRANSLATION INITIATION FACTOR"/>
    <property type="match status" value="1"/>
</dbReference>
<dbReference type="PANTHER" id="PTHR37248">
    <property type="entry name" value="TRANSLATION INITIATION FACTOR"/>
    <property type="match status" value="1"/>
</dbReference>
<name>A0A3L6R0E9_PANMI</name>
<dbReference type="Proteomes" id="UP000275267">
    <property type="component" value="Unassembled WGS sequence"/>
</dbReference>
<keyword evidence="3" id="KW-1185">Reference proteome</keyword>
<accession>A0A3L6R0E9</accession>
<reference evidence="3" key="1">
    <citation type="journal article" date="2019" name="Nat. Commun.">
        <title>The genome of broomcorn millet.</title>
        <authorList>
            <person name="Zou C."/>
            <person name="Miki D."/>
            <person name="Li D."/>
            <person name="Tang Q."/>
            <person name="Xiao L."/>
            <person name="Rajput S."/>
            <person name="Deng P."/>
            <person name="Jia W."/>
            <person name="Huang R."/>
            <person name="Zhang M."/>
            <person name="Sun Y."/>
            <person name="Hu J."/>
            <person name="Fu X."/>
            <person name="Schnable P.S."/>
            <person name="Li F."/>
            <person name="Zhang H."/>
            <person name="Feng B."/>
            <person name="Zhu X."/>
            <person name="Liu R."/>
            <person name="Schnable J.C."/>
            <person name="Zhu J.-K."/>
            <person name="Zhang H."/>
        </authorList>
    </citation>
    <scope>NUCLEOTIDE SEQUENCE [LARGE SCALE GENOMIC DNA]</scope>
</reference>
<feature type="region of interest" description="Disordered" evidence="1">
    <location>
        <begin position="1"/>
        <end position="25"/>
    </location>
</feature>
<feature type="compositionally biased region" description="Basic residues" evidence="1">
    <location>
        <begin position="1"/>
        <end position="10"/>
    </location>
</feature>